<dbReference type="Proteomes" id="UP000663882">
    <property type="component" value="Unassembled WGS sequence"/>
</dbReference>
<accession>A0A814FKA2</accession>
<comment type="caution">
    <text evidence="2">The sequence shown here is derived from an EMBL/GenBank/DDBJ whole genome shotgun (WGS) entry which is preliminary data.</text>
</comment>
<feature type="transmembrane region" description="Helical" evidence="1">
    <location>
        <begin position="91"/>
        <end position="110"/>
    </location>
</feature>
<feature type="transmembrane region" description="Helical" evidence="1">
    <location>
        <begin position="159"/>
        <end position="179"/>
    </location>
</feature>
<proteinExistence type="predicted"/>
<keyword evidence="1" id="KW-0472">Membrane</keyword>
<dbReference type="InterPro" id="IPR036259">
    <property type="entry name" value="MFS_trans_sf"/>
</dbReference>
<protein>
    <submittedName>
        <fullName evidence="2">Uncharacterized protein</fullName>
    </submittedName>
</protein>
<keyword evidence="1" id="KW-0812">Transmembrane</keyword>
<dbReference type="SUPFAM" id="SSF103473">
    <property type="entry name" value="MFS general substrate transporter"/>
    <property type="match status" value="1"/>
</dbReference>
<dbReference type="AlphaFoldDB" id="A0A814FKA2"/>
<organism evidence="2 3">
    <name type="scientific">Rotaria sordida</name>
    <dbReference type="NCBI Taxonomy" id="392033"/>
    <lineage>
        <taxon>Eukaryota</taxon>
        <taxon>Metazoa</taxon>
        <taxon>Spiralia</taxon>
        <taxon>Gnathifera</taxon>
        <taxon>Rotifera</taxon>
        <taxon>Eurotatoria</taxon>
        <taxon>Bdelloidea</taxon>
        <taxon>Philodinida</taxon>
        <taxon>Philodinidae</taxon>
        <taxon>Rotaria</taxon>
    </lineage>
</organism>
<evidence type="ECO:0000256" key="1">
    <source>
        <dbReference type="SAM" id="Phobius"/>
    </source>
</evidence>
<dbReference type="EMBL" id="CAJNOO010000581">
    <property type="protein sequence ID" value="CAF0984027.1"/>
    <property type="molecule type" value="Genomic_DNA"/>
</dbReference>
<reference evidence="2" key="1">
    <citation type="submission" date="2021-02" db="EMBL/GenBank/DDBJ databases">
        <authorList>
            <person name="Nowell W R."/>
        </authorList>
    </citation>
    <scope>NUCLEOTIDE SEQUENCE</scope>
</reference>
<dbReference type="InterPro" id="IPR027197">
    <property type="entry name" value="SLC43A3"/>
</dbReference>
<dbReference type="PANTHER" id="PTHR20765:SF1">
    <property type="entry name" value="EQUILIBRATIVE NUCLEOBASE TRANSPORTER 1"/>
    <property type="match status" value="1"/>
</dbReference>
<sequence>MTITITKTTRETKVHHSFRKWFGVIWLLIEVNLIGGTIFGFPALFKTLSQYGIYGDQNNCSSSSSSFINRTEIEIRELSCEAHQTRQYQNALTLGIILFEIPSIIIGPLIDRFGCRFVKLIAIVLHIIGWLVLALVPPAGIIILLTAYTSSDCFSKSRAFVSALFAGACTSATIWYSIFSSML</sequence>
<evidence type="ECO:0000313" key="2">
    <source>
        <dbReference type="EMBL" id="CAF0984027.1"/>
    </source>
</evidence>
<name>A0A814FKA2_9BILA</name>
<feature type="transmembrane region" description="Helical" evidence="1">
    <location>
        <begin position="21"/>
        <end position="45"/>
    </location>
</feature>
<dbReference type="OrthoDB" id="330047at2759"/>
<feature type="transmembrane region" description="Helical" evidence="1">
    <location>
        <begin position="122"/>
        <end position="147"/>
    </location>
</feature>
<gene>
    <name evidence="2" type="ORF">RFH988_LOCUS13294</name>
</gene>
<dbReference type="Gene3D" id="1.20.1250.20">
    <property type="entry name" value="MFS general substrate transporter like domains"/>
    <property type="match status" value="1"/>
</dbReference>
<evidence type="ECO:0000313" key="3">
    <source>
        <dbReference type="Proteomes" id="UP000663882"/>
    </source>
</evidence>
<dbReference type="PANTHER" id="PTHR20765">
    <property type="entry name" value="SOLUTE CARRIER FAMILY 43 MEMBER 3-RELATED"/>
    <property type="match status" value="1"/>
</dbReference>
<keyword evidence="1" id="KW-1133">Transmembrane helix</keyword>